<dbReference type="GO" id="GO:0098554">
    <property type="term" value="C:cytoplasmic side of endoplasmic reticulum membrane"/>
    <property type="evidence" value="ECO:0007669"/>
    <property type="project" value="TreeGrafter"/>
</dbReference>
<feature type="transmembrane region" description="Helical" evidence="2">
    <location>
        <begin position="354"/>
        <end position="375"/>
    </location>
</feature>
<evidence type="ECO:0000256" key="1">
    <source>
        <dbReference type="SAM" id="MobiDB-lite"/>
    </source>
</evidence>
<feature type="transmembrane region" description="Helical" evidence="2">
    <location>
        <begin position="22"/>
        <end position="42"/>
    </location>
</feature>
<keyword evidence="2" id="KW-0472">Membrane</keyword>
<feature type="transmembrane region" description="Helical" evidence="2">
    <location>
        <begin position="481"/>
        <end position="502"/>
    </location>
</feature>
<feature type="region of interest" description="Disordered" evidence="1">
    <location>
        <begin position="154"/>
        <end position="188"/>
    </location>
</feature>
<evidence type="ECO:0000313" key="4">
    <source>
        <dbReference type="Proteomes" id="UP000230233"/>
    </source>
</evidence>
<dbReference type="GO" id="GO:0033619">
    <property type="term" value="P:membrane protein proteolysis"/>
    <property type="evidence" value="ECO:0007669"/>
    <property type="project" value="TreeGrafter"/>
</dbReference>
<dbReference type="OrthoDB" id="29661at2759"/>
<evidence type="ECO:0000256" key="2">
    <source>
        <dbReference type="SAM" id="Phobius"/>
    </source>
</evidence>
<reference evidence="4" key="1">
    <citation type="submission" date="2017-10" db="EMBL/GenBank/DDBJ databases">
        <title>Rapid genome shrinkage in a self-fertile nematode reveals novel sperm competition proteins.</title>
        <authorList>
            <person name="Yin D."/>
            <person name="Schwarz E.M."/>
            <person name="Thomas C.G."/>
            <person name="Felde R.L."/>
            <person name="Korf I.F."/>
            <person name="Cutter A.D."/>
            <person name="Schartner C.M."/>
            <person name="Ralston E.J."/>
            <person name="Meyer B.J."/>
            <person name="Haag E.S."/>
        </authorList>
    </citation>
    <scope>NUCLEOTIDE SEQUENCE [LARGE SCALE GENOMIC DNA]</scope>
    <source>
        <strain evidence="4">JU1422</strain>
    </source>
</reference>
<protein>
    <submittedName>
        <fullName evidence="3">Uncharacterized protein</fullName>
    </submittedName>
</protein>
<dbReference type="Pfam" id="PF04258">
    <property type="entry name" value="Peptidase_A22B"/>
    <property type="match status" value="1"/>
</dbReference>
<dbReference type="GO" id="GO:0006465">
    <property type="term" value="P:signal peptide processing"/>
    <property type="evidence" value="ECO:0007669"/>
    <property type="project" value="TreeGrafter"/>
</dbReference>
<dbReference type="STRING" id="1611254.A0A2G5U7Y5"/>
<dbReference type="PANTHER" id="PTHR12174:SF35">
    <property type="entry name" value="INTRAMEMBRANE PROTEASE (IMPAS) FAMILY"/>
    <property type="match status" value="1"/>
</dbReference>
<organism evidence="3 4">
    <name type="scientific">Caenorhabditis nigoni</name>
    <dbReference type="NCBI Taxonomy" id="1611254"/>
    <lineage>
        <taxon>Eukaryota</taxon>
        <taxon>Metazoa</taxon>
        <taxon>Ecdysozoa</taxon>
        <taxon>Nematoda</taxon>
        <taxon>Chromadorea</taxon>
        <taxon>Rhabditida</taxon>
        <taxon>Rhabditina</taxon>
        <taxon>Rhabditomorpha</taxon>
        <taxon>Rhabditoidea</taxon>
        <taxon>Rhabditidae</taxon>
        <taxon>Peloderinae</taxon>
        <taxon>Caenorhabditis</taxon>
    </lineage>
</organism>
<comment type="caution">
    <text evidence="3">The sequence shown here is derived from an EMBL/GenBank/DDBJ whole genome shotgun (WGS) entry which is preliminary data.</text>
</comment>
<feature type="transmembrane region" description="Helical" evidence="2">
    <location>
        <begin position="454"/>
        <end position="475"/>
    </location>
</feature>
<dbReference type="Proteomes" id="UP000230233">
    <property type="component" value="Chromosome IV"/>
</dbReference>
<keyword evidence="2" id="KW-0812">Transmembrane</keyword>
<keyword evidence="2" id="KW-1133">Transmembrane helix</keyword>
<feature type="transmembrane region" description="Helical" evidence="2">
    <location>
        <begin position="65"/>
        <end position="85"/>
    </location>
</feature>
<proteinExistence type="predicted"/>
<dbReference type="PANTHER" id="PTHR12174">
    <property type="entry name" value="SIGNAL PEPTIDE PEPTIDASE"/>
    <property type="match status" value="1"/>
</dbReference>
<feature type="transmembrane region" description="Helical" evidence="2">
    <location>
        <begin position="320"/>
        <end position="342"/>
    </location>
</feature>
<gene>
    <name evidence="3" type="primary">Cni-imp-3</name>
    <name evidence="3" type="synonym">Cnig_chr_IV.g14889</name>
    <name evidence="3" type="ORF">B9Z55_014889</name>
</gene>
<dbReference type="GO" id="GO:0098553">
    <property type="term" value="C:lumenal side of endoplasmic reticulum membrane"/>
    <property type="evidence" value="ECO:0007669"/>
    <property type="project" value="TreeGrafter"/>
</dbReference>
<dbReference type="GO" id="GO:0042500">
    <property type="term" value="F:aspartic endopeptidase activity, intramembrane cleaving"/>
    <property type="evidence" value="ECO:0007669"/>
    <property type="project" value="InterPro"/>
</dbReference>
<feature type="compositionally biased region" description="Low complexity" evidence="1">
    <location>
        <begin position="240"/>
        <end position="254"/>
    </location>
</feature>
<feature type="transmembrane region" description="Helical" evidence="2">
    <location>
        <begin position="509"/>
        <end position="528"/>
    </location>
</feature>
<sequence>MCTITENAQNSSEKSSAMRDDVAKIAASTSILILSWIVLYHSCRRASTVYFFELDSTTVIFMDKVPAMILPFVFSIVLYFVYLGTKRSADIEKDREVAREAEKELKASSSLNSRKVSREISRRASVSLGDEQAEQQQRIRRLLSDIEEADIENTVRSHRKRMEEEEDIAPKLLEEDEETDTPPPRKLTSRFIVEAAEDGSKIIIPPESMSVTPEVRSRTNSKSTHDMLGTHRGSSSNWISASQRSSRKSSMNGSPDKNQLVWTCGEESTAEKCDIYKKLGDVDLFSYSLSALSLLPRSDDGPRVYIQLETRILSFSLLDIIAELFAVHVPIWASVACIHIILLESFSQHMSFYFYYHEESMMYASLLVSLSFGLYHECAGNWISNDILAFASIYVVCSRIQAVSYETAVIFVVGMSLFDLFFFYVIDLLSTVTKENRAPLMILVPRDTKGNKQSLAALDVMVPGIFLNVVLKYSSMYDTNLFAITFSAVFASLVISVFFSIWRSKTTPAMVLPAISAIIFSIGFANHLEDLWKFMIKH</sequence>
<accession>A0A2G5U7Y5</accession>
<name>A0A2G5U7Y5_9PELO</name>
<evidence type="ECO:0000313" key="3">
    <source>
        <dbReference type="EMBL" id="PIC35573.1"/>
    </source>
</evidence>
<feature type="region of interest" description="Disordered" evidence="1">
    <location>
        <begin position="207"/>
        <end position="257"/>
    </location>
</feature>
<keyword evidence="4" id="KW-1185">Reference proteome</keyword>
<dbReference type="EMBL" id="PDUG01000004">
    <property type="protein sequence ID" value="PIC35573.1"/>
    <property type="molecule type" value="Genomic_DNA"/>
</dbReference>
<feature type="transmembrane region" description="Helical" evidence="2">
    <location>
        <begin position="408"/>
        <end position="433"/>
    </location>
</feature>
<dbReference type="AlphaFoldDB" id="A0A2G5U7Y5"/>
<dbReference type="InterPro" id="IPR007369">
    <property type="entry name" value="Peptidase_A22B_SPP"/>
</dbReference>